<evidence type="ECO:0000313" key="1">
    <source>
        <dbReference type="EMBL" id="KAI0027643.1"/>
    </source>
</evidence>
<keyword evidence="2" id="KW-1185">Reference proteome</keyword>
<proteinExistence type="predicted"/>
<reference evidence="1" key="1">
    <citation type="submission" date="2021-02" db="EMBL/GenBank/DDBJ databases">
        <authorList>
            <consortium name="DOE Joint Genome Institute"/>
            <person name="Ahrendt S."/>
            <person name="Looney B.P."/>
            <person name="Miyauchi S."/>
            <person name="Morin E."/>
            <person name="Drula E."/>
            <person name="Courty P.E."/>
            <person name="Chicoki N."/>
            <person name="Fauchery L."/>
            <person name="Kohler A."/>
            <person name="Kuo A."/>
            <person name="Labutti K."/>
            <person name="Pangilinan J."/>
            <person name="Lipzen A."/>
            <person name="Riley R."/>
            <person name="Andreopoulos W."/>
            <person name="He G."/>
            <person name="Johnson J."/>
            <person name="Barry K.W."/>
            <person name="Grigoriev I.V."/>
            <person name="Nagy L."/>
            <person name="Hibbett D."/>
            <person name="Henrissat B."/>
            <person name="Matheny P.B."/>
            <person name="Labbe J."/>
            <person name="Martin F."/>
        </authorList>
    </citation>
    <scope>NUCLEOTIDE SEQUENCE</scope>
    <source>
        <strain evidence="1">EC-137</strain>
    </source>
</reference>
<name>A0ACB8Q761_9AGAM</name>
<protein>
    <submittedName>
        <fullName evidence="1">Uncharacterized protein</fullName>
    </submittedName>
</protein>
<comment type="caution">
    <text evidence="1">The sequence shown here is derived from an EMBL/GenBank/DDBJ whole genome shotgun (WGS) entry which is preliminary data.</text>
</comment>
<dbReference type="Proteomes" id="UP000814128">
    <property type="component" value="Unassembled WGS sequence"/>
</dbReference>
<dbReference type="EMBL" id="MU273864">
    <property type="protein sequence ID" value="KAI0027643.1"/>
    <property type="molecule type" value="Genomic_DNA"/>
</dbReference>
<evidence type="ECO:0000313" key="2">
    <source>
        <dbReference type="Proteomes" id="UP000814128"/>
    </source>
</evidence>
<accession>A0ACB8Q761</accession>
<organism evidence="1 2">
    <name type="scientific">Vararia minispora EC-137</name>
    <dbReference type="NCBI Taxonomy" id="1314806"/>
    <lineage>
        <taxon>Eukaryota</taxon>
        <taxon>Fungi</taxon>
        <taxon>Dikarya</taxon>
        <taxon>Basidiomycota</taxon>
        <taxon>Agaricomycotina</taxon>
        <taxon>Agaricomycetes</taxon>
        <taxon>Russulales</taxon>
        <taxon>Lachnocladiaceae</taxon>
        <taxon>Vararia</taxon>
    </lineage>
</organism>
<sequence length="441" mass="49894">MAESHQRTQALTQQTQEAIANRLRKEEDRKRQQEEQERKEREVEAQIRHRHFEELQREKERQERKKKEQGAREREEEQREQEREENLLGRSKGSQRPTSVVNGRRGSRQGRLDSEVTDDGMSAGAMALTREEKRERRLANEFRLPGTSKRTSANTGFGGAKGARRLPGGAMDVVGSLRSSESSLPSGSHASSSREIRARIAASPNALIQVNTVKRDRRTIDEHMRDKARFGGEAKVLNGDDARSFGKWFSSRSKPSTPRDSPLSKSRASSHDPATPPPLIVRTTTSSTSASVGPRIPKKLPLSQSLPTSNASSAPTSDSLTRLVSPVPRLSDRTTRMTQTKKRARSSSFDSYDSDIGSPPPRRKPKPSDLQAEIWSIFGKKRDTYVSRDVYSDDEDMEANALDVEKEEKRSARLGRMEDLEAEKEEKRREEGKRRRRQAKI</sequence>
<reference evidence="1" key="2">
    <citation type="journal article" date="2022" name="New Phytol.">
        <title>Evolutionary transition to the ectomycorrhizal habit in the genomes of a hyperdiverse lineage of mushroom-forming fungi.</title>
        <authorList>
            <person name="Looney B."/>
            <person name="Miyauchi S."/>
            <person name="Morin E."/>
            <person name="Drula E."/>
            <person name="Courty P.E."/>
            <person name="Kohler A."/>
            <person name="Kuo A."/>
            <person name="LaButti K."/>
            <person name="Pangilinan J."/>
            <person name="Lipzen A."/>
            <person name="Riley R."/>
            <person name="Andreopoulos W."/>
            <person name="He G."/>
            <person name="Johnson J."/>
            <person name="Nolan M."/>
            <person name="Tritt A."/>
            <person name="Barry K.W."/>
            <person name="Grigoriev I.V."/>
            <person name="Nagy L.G."/>
            <person name="Hibbett D."/>
            <person name="Henrissat B."/>
            <person name="Matheny P.B."/>
            <person name="Labbe J."/>
            <person name="Martin F.M."/>
        </authorList>
    </citation>
    <scope>NUCLEOTIDE SEQUENCE</scope>
    <source>
        <strain evidence="1">EC-137</strain>
    </source>
</reference>
<gene>
    <name evidence="1" type="ORF">K488DRAFT_90617</name>
</gene>